<dbReference type="GO" id="GO:0020037">
    <property type="term" value="F:heme binding"/>
    <property type="evidence" value="ECO:0007669"/>
    <property type="project" value="UniProtKB-UniRule"/>
</dbReference>
<evidence type="ECO:0000256" key="3">
    <source>
        <dbReference type="ARBA" id="ARBA00022692"/>
    </source>
</evidence>
<keyword evidence="7" id="KW-1003">Cell membrane</keyword>
<dbReference type="PANTHER" id="PTHR36964:SF1">
    <property type="entry name" value="PROTEIN-METHIONINE-SULFOXIDE REDUCTASE HEME-BINDING SUBUNIT MSRQ"/>
    <property type="match status" value="1"/>
</dbReference>
<reference evidence="9 10" key="1">
    <citation type="submission" date="2014-06" db="EMBL/GenBank/DDBJ databases">
        <authorList>
            <person name="Bishop-Lilly K.A."/>
            <person name="Broomall S.M."/>
            <person name="Chain P.S."/>
            <person name="Chertkov O."/>
            <person name="Coyne S.R."/>
            <person name="Daligault H.E."/>
            <person name="Davenport K.W."/>
            <person name="Erkkila T."/>
            <person name="Frey K.G."/>
            <person name="Gibbons H.S."/>
            <person name="Gu W."/>
            <person name="Jaissle J."/>
            <person name="Johnson S.L."/>
            <person name="Koroleva G.I."/>
            <person name="Ladner J.T."/>
            <person name="Lo C.-C."/>
            <person name="Minogue T.D."/>
            <person name="Munk C."/>
            <person name="Palacios G.F."/>
            <person name="Redden C.L."/>
            <person name="Rosenzweig C.N."/>
            <person name="Scholz M.B."/>
            <person name="Teshima H."/>
            <person name="Xu Y."/>
        </authorList>
    </citation>
    <scope>NUCLEOTIDE SEQUENCE [LARGE SCALE GENOMIC DNA]</scope>
    <source>
        <strain evidence="9 10">DWS 37UF10B-2</strain>
    </source>
</reference>
<evidence type="ECO:0000256" key="6">
    <source>
        <dbReference type="ARBA" id="ARBA00023136"/>
    </source>
</evidence>
<dbReference type="GO" id="GO:0016679">
    <property type="term" value="F:oxidoreductase activity, acting on diphenols and related substances as donors"/>
    <property type="evidence" value="ECO:0007669"/>
    <property type="project" value="TreeGrafter"/>
</dbReference>
<feature type="transmembrane region" description="Helical" evidence="7">
    <location>
        <begin position="103"/>
        <end position="123"/>
    </location>
</feature>
<keyword evidence="7" id="KW-0285">Flavoprotein</keyword>
<dbReference type="GO" id="GO:0010181">
    <property type="term" value="F:FMN binding"/>
    <property type="evidence" value="ECO:0007669"/>
    <property type="project" value="UniProtKB-UniRule"/>
</dbReference>
<comment type="cofactor">
    <cofactor evidence="7">
        <name>heme b</name>
        <dbReference type="ChEBI" id="CHEBI:60344"/>
    </cofactor>
    <text evidence="7">Binds 1 heme b (iron(II)-protoporphyrin IX) group per subunit.</text>
</comment>
<dbReference type="GO" id="GO:0005886">
    <property type="term" value="C:plasma membrane"/>
    <property type="evidence" value="ECO:0007669"/>
    <property type="project" value="UniProtKB-SubCell"/>
</dbReference>
<evidence type="ECO:0000313" key="9">
    <source>
        <dbReference type="EMBL" id="KGC07933.1"/>
    </source>
</evidence>
<dbReference type="PANTHER" id="PTHR36964">
    <property type="entry name" value="PROTEIN-METHIONINE-SULFOXIDE REDUCTASE HEME-BINDING SUBUNIT MSRQ"/>
    <property type="match status" value="1"/>
</dbReference>
<dbReference type="RefSeq" id="WP_034209741.1">
    <property type="nucleotide sequence ID" value="NZ_KN150857.1"/>
</dbReference>
<keyword evidence="5 7" id="KW-0408">Iron</keyword>
<dbReference type="GO" id="GO:0046872">
    <property type="term" value="F:metal ion binding"/>
    <property type="evidence" value="ECO:0007669"/>
    <property type="project" value="UniProtKB-KW"/>
</dbReference>
<dbReference type="Pfam" id="PF01794">
    <property type="entry name" value="Ferric_reduct"/>
    <property type="match status" value="1"/>
</dbReference>
<evidence type="ECO:0000259" key="8">
    <source>
        <dbReference type="Pfam" id="PF01794"/>
    </source>
</evidence>
<dbReference type="Proteomes" id="UP000029575">
    <property type="component" value="Unassembled WGS sequence"/>
</dbReference>
<dbReference type="GO" id="GO:0009055">
    <property type="term" value="F:electron transfer activity"/>
    <property type="evidence" value="ECO:0007669"/>
    <property type="project" value="UniProtKB-UniRule"/>
</dbReference>
<accession>A0AA88Z6Y1</accession>
<comment type="cofactor">
    <cofactor evidence="7">
        <name>FMN</name>
        <dbReference type="ChEBI" id="CHEBI:58210"/>
    </cofactor>
    <text evidence="7">Binds 1 FMN per subunit.</text>
</comment>
<dbReference type="HAMAP" id="MF_01207">
    <property type="entry name" value="MsrQ"/>
    <property type="match status" value="1"/>
</dbReference>
<organism evidence="9 10">
    <name type="scientific">Burkholderia cepacia</name>
    <name type="common">Pseudomonas cepacia</name>
    <dbReference type="NCBI Taxonomy" id="292"/>
    <lineage>
        <taxon>Bacteria</taxon>
        <taxon>Pseudomonadati</taxon>
        <taxon>Pseudomonadota</taxon>
        <taxon>Betaproteobacteria</taxon>
        <taxon>Burkholderiales</taxon>
        <taxon>Burkholderiaceae</taxon>
        <taxon>Burkholderia</taxon>
        <taxon>Burkholderia cepacia complex</taxon>
    </lineage>
</organism>
<keyword evidence="7" id="KW-0288">FMN</keyword>
<evidence type="ECO:0000256" key="2">
    <source>
        <dbReference type="ARBA" id="ARBA00022448"/>
    </source>
</evidence>
<feature type="domain" description="Ferric oxidoreductase" evidence="8">
    <location>
        <begin position="74"/>
        <end position="188"/>
    </location>
</feature>
<comment type="similarity">
    <text evidence="7">Belongs to the MsrQ family.</text>
</comment>
<keyword evidence="7" id="KW-0249">Electron transport</keyword>
<keyword evidence="7" id="KW-0479">Metal-binding</keyword>
<feature type="transmembrane region" description="Helical" evidence="7">
    <location>
        <begin position="143"/>
        <end position="161"/>
    </location>
</feature>
<keyword evidence="3 7" id="KW-0812">Transmembrane</keyword>
<keyword evidence="2 7" id="KW-0813">Transport</keyword>
<dbReference type="GO" id="GO:0030091">
    <property type="term" value="P:protein repair"/>
    <property type="evidence" value="ECO:0007669"/>
    <property type="project" value="UniProtKB-UniRule"/>
</dbReference>
<protein>
    <recommendedName>
        <fullName evidence="7">Protein-methionine-sulfoxide reductase heme-binding subunit MsrQ</fullName>
    </recommendedName>
    <alternativeName>
        <fullName evidence="7">Flavocytochrome MsrQ</fullName>
    </alternativeName>
</protein>
<dbReference type="InterPro" id="IPR013130">
    <property type="entry name" value="Fe3_Rdtase_TM_dom"/>
</dbReference>
<evidence type="ECO:0000256" key="5">
    <source>
        <dbReference type="ARBA" id="ARBA00023004"/>
    </source>
</evidence>
<dbReference type="NCBIfam" id="NF003837">
    <property type="entry name" value="PRK05419.2-5"/>
    <property type="match status" value="1"/>
</dbReference>
<feature type="transmembrane region" description="Helical" evidence="7">
    <location>
        <begin position="40"/>
        <end position="58"/>
    </location>
</feature>
<comment type="function">
    <text evidence="7">Part of the MsrPQ system that repairs oxidized periplasmic proteins containing methionine sulfoxide residues (Met-O), using respiratory chain electrons. Thus protects these proteins from oxidative-stress damage caused by reactive species of oxygen and chlorine generated by the host defense mechanisms. MsrPQ is essential for the maintenance of envelope integrity under bleach stress, rescuing a wide series of structurally unrelated periplasmic proteins from methionine oxidation. MsrQ provides electrons for reduction to the reductase catalytic subunit MsrP, using the quinone pool of the respiratory chain.</text>
</comment>
<dbReference type="EMBL" id="JPGD01000002">
    <property type="protein sequence ID" value="KGC07933.1"/>
    <property type="molecule type" value="Genomic_DNA"/>
</dbReference>
<feature type="transmembrane region" description="Helical" evidence="7">
    <location>
        <begin position="70"/>
        <end position="91"/>
    </location>
</feature>
<dbReference type="AlphaFoldDB" id="A0AA88Z6Y1"/>
<name>A0AA88Z6Y1_BURCE</name>
<dbReference type="InterPro" id="IPR022837">
    <property type="entry name" value="MsrQ-like"/>
</dbReference>
<keyword evidence="6 7" id="KW-0472">Membrane</keyword>
<comment type="subunit">
    <text evidence="7">Heterodimer of a catalytic subunit (MsrP) and a heme-binding subunit (MsrQ).</text>
</comment>
<keyword evidence="4 7" id="KW-1133">Transmembrane helix</keyword>
<feature type="transmembrane region" description="Helical" evidence="7">
    <location>
        <begin position="173"/>
        <end position="194"/>
    </location>
</feature>
<evidence type="ECO:0000256" key="1">
    <source>
        <dbReference type="ARBA" id="ARBA00004141"/>
    </source>
</evidence>
<proteinExistence type="inferred from homology"/>
<sequence length="229" mass="25458">MPPSTLTSSARAAGDGPAARTARAGASRPVAPRWVAPAKVLVFAAGLYPLARIVLFGLTDRLGANPIEFVTRSTGLWTLVLLCITLAVTPVRRMTGFAPLLRFRRMIGLFAFFYATLHFTTYLWFDKWFDVVAILKDVGKRPFITVGFAAFVLLIPLAATSPRAMVRRLGRHWATLHSAIYAIALFGVLHFWWMRAGKHDLAQPKLYAAIVAALLGWRLVAWGWRRVRA</sequence>
<evidence type="ECO:0000256" key="7">
    <source>
        <dbReference type="HAMAP-Rule" id="MF_01207"/>
    </source>
</evidence>
<evidence type="ECO:0000313" key="10">
    <source>
        <dbReference type="Proteomes" id="UP000029575"/>
    </source>
</evidence>
<comment type="subcellular location">
    <subcellularLocation>
        <location evidence="7">Cell membrane</location>
        <topology evidence="7">Multi-pass membrane protein</topology>
    </subcellularLocation>
    <subcellularLocation>
        <location evidence="1">Membrane</location>
        <topology evidence="1">Multi-pass membrane protein</topology>
    </subcellularLocation>
</comment>
<keyword evidence="7" id="KW-0349">Heme</keyword>
<comment type="caution">
    <text evidence="9">The sequence shown here is derived from an EMBL/GenBank/DDBJ whole genome shotgun (WGS) entry which is preliminary data.</text>
</comment>
<evidence type="ECO:0000256" key="4">
    <source>
        <dbReference type="ARBA" id="ARBA00022989"/>
    </source>
</evidence>
<feature type="transmembrane region" description="Helical" evidence="7">
    <location>
        <begin position="206"/>
        <end position="224"/>
    </location>
</feature>
<gene>
    <name evidence="7" type="primary">msrQ</name>
    <name evidence="9" type="ORF">DM43_6130</name>
</gene>